<comment type="pathway">
    <text evidence="4 16">Cofactor biosynthesis; coenzyme A biosynthesis; CoA from (R)-pantothenate: step 1/5.</text>
</comment>
<dbReference type="HAMAP" id="MF_01274">
    <property type="entry name" value="Pantothen_kinase_3"/>
    <property type="match status" value="1"/>
</dbReference>
<evidence type="ECO:0000256" key="1">
    <source>
        <dbReference type="ARBA" id="ARBA00001206"/>
    </source>
</evidence>
<evidence type="ECO:0000256" key="4">
    <source>
        <dbReference type="ARBA" id="ARBA00005225"/>
    </source>
</evidence>
<dbReference type="EC" id="2.7.1.33" evidence="6 16"/>
<reference evidence="17" key="2">
    <citation type="submission" date="2023-06" db="EMBL/GenBank/DDBJ databases">
        <authorList>
            <person name="Zeman M."/>
            <person name="Kubasova T."/>
            <person name="Jahodarova E."/>
            <person name="Nykrynova M."/>
            <person name="Rychlik I."/>
        </authorList>
    </citation>
    <scope>NUCLEOTIDE SEQUENCE</scope>
    <source>
        <strain evidence="17">153_Feed</strain>
    </source>
</reference>
<evidence type="ECO:0000256" key="15">
    <source>
        <dbReference type="ARBA" id="ARBA00040883"/>
    </source>
</evidence>
<keyword evidence="9 16" id="KW-0547">Nucleotide-binding</keyword>
<dbReference type="InterPro" id="IPR043129">
    <property type="entry name" value="ATPase_NBD"/>
</dbReference>
<evidence type="ECO:0000256" key="12">
    <source>
        <dbReference type="ARBA" id="ARBA00022958"/>
    </source>
</evidence>
<dbReference type="Gene3D" id="3.30.420.40">
    <property type="match status" value="2"/>
</dbReference>
<evidence type="ECO:0000256" key="6">
    <source>
        <dbReference type="ARBA" id="ARBA00012102"/>
    </source>
</evidence>
<keyword evidence="10 16" id="KW-0418">Kinase</keyword>
<dbReference type="NCBIfam" id="TIGR00671">
    <property type="entry name" value="baf"/>
    <property type="match status" value="1"/>
</dbReference>
<accession>A0ABT7V4X5</accession>
<reference evidence="17" key="1">
    <citation type="submission" date="2023-06" db="EMBL/GenBank/DDBJ databases">
        <title>Identification and characterization of horizontal gene transfer across gut microbiota members of farm animals based on homology search.</title>
        <authorList>
            <person name="Schwarzerova J."/>
            <person name="Nykrynova M."/>
            <person name="Jureckova K."/>
            <person name="Cejkova D."/>
            <person name="Rychlik I."/>
        </authorList>
    </citation>
    <scope>NUCLEOTIDE SEQUENCE</scope>
    <source>
        <strain evidence="17">153_Feed</strain>
    </source>
</reference>
<feature type="binding site" evidence="16">
    <location>
        <position position="104"/>
    </location>
    <ligand>
        <name>substrate</name>
    </ligand>
</feature>
<dbReference type="Proteomes" id="UP001529256">
    <property type="component" value="Unassembled WGS sequence"/>
</dbReference>
<evidence type="ECO:0000313" key="18">
    <source>
        <dbReference type="Proteomes" id="UP001529256"/>
    </source>
</evidence>
<dbReference type="CDD" id="cd24015">
    <property type="entry name" value="ASKHA_NBD_PanK-III"/>
    <property type="match status" value="1"/>
</dbReference>
<comment type="cofactor">
    <cofactor evidence="2">
        <name>K(+)</name>
        <dbReference type="ChEBI" id="CHEBI:29103"/>
    </cofactor>
</comment>
<feature type="binding site" evidence="16">
    <location>
        <position position="188"/>
    </location>
    <ligand>
        <name>substrate</name>
    </ligand>
</feature>
<keyword evidence="8 16" id="KW-0808">Transferase</keyword>
<protein>
    <recommendedName>
        <fullName evidence="15 16">Type III pantothenate kinase</fullName>
        <ecNumber evidence="6 16">2.7.1.33</ecNumber>
    </recommendedName>
    <alternativeName>
        <fullName evidence="16">PanK-III</fullName>
    </alternativeName>
    <alternativeName>
        <fullName evidence="16">Pantothenic acid kinase</fullName>
    </alternativeName>
</protein>
<evidence type="ECO:0000256" key="16">
    <source>
        <dbReference type="HAMAP-Rule" id="MF_01274"/>
    </source>
</evidence>
<name>A0ABT7V4X5_9ACTN</name>
<evidence type="ECO:0000256" key="8">
    <source>
        <dbReference type="ARBA" id="ARBA00022679"/>
    </source>
</evidence>
<feature type="binding site" evidence="16">
    <location>
        <begin position="12"/>
        <end position="19"/>
    </location>
    <ligand>
        <name>ATP</name>
        <dbReference type="ChEBI" id="CHEBI:30616"/>
    </ligand>
</feature>
<evidence type="ECO:0000256" key="9">
    <source>
        <dbReference type="ARBA" id="ARBA00022741"/>
    </source>
</evidence>
<organism evidence="17 18">
    <name type="scientific">Thermophilibacter provencensis</name>
    <dbReference type="NCBI Taxonomy" id="1852386"/>
    <lineage>
        <taxon>Bacteria</taxon>
        <taxon>Bacillati</taxon>
        <taxon>Actinomycetota</taxon>
        <taxon>Coriobacteriia</taxon>
        <taxon>Coriobacteriales</taxon>
        <taxon>Atopobiaceae</taxon>
        <taxon>Thermophilibacter</taxon>
    </lineage>
</organism>
<comment type="similarity">
    <text evidence="14 16">Belongs to the type III pantothenate kinase family.</text>
</comment>
<dbReference type="PANTHER" id="PTHR34265">
    <property type="entry name" value="TYPE III PANTOTHENATE KINASE"/>
    <property type="match status" value="1"/>
</dbReference>
<keyword evidence="12 16" id="KW-0630">Potassium</keyword>
<dbReference type="RefSeq" id="WP_289511729.1">
    <property type="nucleotide sequence ID" value="NZ_JAUDEA010000014.1"/>
</dbReference>
<dbReference type="EMBL" id="JAUDEA010000014">
    <property type="protein sequence ID" value="MDM8271652.1"/>
    <property type="molecule type" value="Genomic_DNA"/>
</dbReference>
<sequence>MAQAEKSVLTVDVGNTTTRFGLFAGESLAGTCEVTTAERLTVDEARMQLSQAALMMGLPLPEDAIMSCVVPTLVDVWSRALAAACGRRPLVVGPGLKTGVKMRYNDPSEVGPDRVADVVAARETYGAPVVVVDLGTTTNFEVVDPDGAFVGGIITPGVELGARSLSEAAARLPMIGLKAPTSVIGKNTRAAMMSGVVLGEVARIDGLLDAIAAELGAESRVVITGTGAQTISALLRHEAAVDETLTLRGLLRLWAVNQR</sequence>
<dbReference type="InterPro" id="IPR004619">
    <property type="entry name" value="Type_III_PanK"/>
</dbReference>
<comment type="cofactor">
    <cofactor evidence="16">
        <name>NH4(+)</name>
        <dbReference type="ChEBI" id="CHEBI:28938"/>
    </cofactor>
    <cofactor evidence="16">
        <name>K(+)</name>
        <dbReference type="ChEBI" id="CHEBI:29103"/>
    </cofactor>
    <text evidence="16">A monovalent cation. Ammonium or potassium.</text>
</comment>
<evidence type="ECO:0000256" key="13">
    <source>
        <dbReference type="ARBA" id="ARBA00022993"/>
    </source>
</evidence>
<evidence type="ECO:0000313" key="17">
    <source>
        <dbReference type="EMBL" id="MDM8271652.1"/>
    </source>
</evidence>
<comment type="subunit">
    <text evidence="5 16">Homodimer.</text>
</comment>
<dbReference type="PANTHER" id="PTHR34265:SF1">
    <property type="entry name" value="TYPE III PANTOTHENATE KINASE"/>
    <property type="match status" value="1"/>
</dbReference>
<evidence type="ECO:0000256" key="7">
    <source>
        <dbReference type="ARBA" id="ARBA00022490"/>
    </source>
</evidence>
<comment type="catalytic activity">
    <reaction evidence="1 16">
        <text>(R)-pantothenate + ATP = (R)-4'-phosphopantothenate + ADP + H(+)</text>
        <dbReference type="Rhea" id="RHEA:16373"/>
        <dbReference type="ChEBI" id="CHEBI:10986"/>
        <dbReference type="ChEBI" id="CHEBI:15378"/>
        <dbReference type="ChEBI" id="CHEBI:29032"/>
        <dbReference type="ChEBI" id="CHEBI:30616"/>
        <dbReference type="ChEBI" id="CHEBI:456216"/>
        <dbReference type="EC" id="2.7.1.33"/>
    </reaction>
</comment>
<evidence type="ECO:0000256" key="14">
    <source>
        <dbReference type="ARBA" id="ARBA00038036"/>
    </source>
</evidence>
<dbReference type="SUPFAM" id="SSF53067">
    <property type="entry name" value="Actin-like ATPase domain"/>
    <property type="match status" value="2"/>
</dbReference>
<evidence type="ECO:0000256" key="3">
    <source>
        <dbReference type="ARBA" id="ARBA00004496"/>
    </source>
</evidence>
<comment type="function">
    <text evidence="16">Catalyzes the phosphorylation of pantothenate (Pan), the first step in CoA biosynthesis.</text>
</comment>
<evidence type="ECO:0000256" key="2">
    <source>
        <dbReference type="ARBA" id="ARBA00001958"/>
    </source>
</evidence>
<feature type="active site" description="Proton acceptor" evidence="16">
    <location>
        <position position="113"/>
    </location>
</feature>
<keyword evidence="7 16" id="KW-0963">Cytoplasm</keyword>
<keyword evidence="13 16" id="KW-0173">Coenzyme A biosynthesis</keyword>
<feature type="binding site" evidence="16">
    <location>
        <begin position="111"/>
        <end position="114"/>
    </location>
    <ligand>
        <name>substrate</name>
    </ligand>
</feature>
<keyword evidence="18" id="KW-1185">Reference proteome</keyword>
<keyword evidence="16" id="KW-0479">Metal-binding</keyword>
<gene>
    <name evidence="16" type="primary">coaX</name>
    <name evidence="17" type="ORF">QUW25_08255</name>
</gene>
<dbReference type="Pfam" id="PF03309">
    <property type="entry name" value="Pan_kinase"/>
    <property type="match status" value="1"/>
</dbReference>
<keyword evidence="11 16" id="KW-0067">ATP-binding</keyword>
<evidence type="ECO:0000256" key="11">
    <source>
        <dbReference type="ARBA" id="ARBA00022840"/>
    </source>
</evidence>
<comment type="subcellular location">
    <subcellularLocation>
        <location evidence="3 16">Cytoplasm</location>
    </subcellularLocation>
</comment>
<feature type="binding site" evidence="16">
    <location>
        <position position="136"/>
    </location>
    <ligand>
        <name>ATP</name>
        <dbReference type="ChEBI" id="CHEBI:30616"/>
    </ligand>
</feature>
<comment type="caution">
    <text evidence="17">The sequence shown here is derived from an EMBL/GenBank/DDBJ whole genome shotgun (WGS) entry which is preliminary data.</text>
</comment>
<proteinExistence type="inferred from homology"/>
<evidence type="ECO:0000256" key="5">
    <source>
        <dbReference type="ARBA" id="ARBA00011738"/>
    </source>
</evidence>
<evidence type="ECO:0000256" key="10">
    <source>
        <dbReference type="ARBA" id="ARBA00022777"/>
    </source>
</evidence>
<feature type="binding site" evidence="16">
    <location>
        <position position="133"/>
    </location>
    <ligand>
        <name>K(+)</name>
        <dbReference type="ChEBI" id="CHEBI:29103"/>
    </ligand>
</feature>
<dbReference type="GO" id="GO:0004594">
    <property type="term" value="F:pantothenate kinase activity"/>
    <property type="evidence" value="ECO:0007669"/>
    <property type="project" value="UniProtKB-EC"/>
</dbReference>